<reference evidence="6 7" key="1">
    <citation type="submission" date="2015-03" db="EMBL/GenBank/DDBJ databases">
        <title>Genome Sequence of Kiloniella spongiae MEBiC09566, isolated from a marine sponge.</title>
        <authorList>
            <person name="Shao Z."/>
            <person name="Wang L."/>
            <person name="Li X."/>
        </authorList>
    </citation>
    <scope>NUCLEOTIDE SEQUENCE [LARGE SCALE GENOMIC DNA]</scope>
    <source>
        <strain evidence="6 7">MEBiC09566</strain>
    </source>
</reference>
<evidence type="ECO:0000256" key="2">
    <source>
        <dbReference type="ARBA" id="ARBA00022525"/>
    </source>
</evidence>
<dbReference type="Pfam" id="PF03534">
    <property type="entry name" value="SpvB"/>
    <property type="match status" value="1"/>
</dbReference>
<organism evidence="6 7">
    <name type="scientific">Kiloniella spongiae</name>
    <dbReference type="NCBI Taxonomy" id="1489064"/>
    <lineage>
        <taxon>Bacteria</taxon>
        <taxon>Pseudomonadati</taxon>
        <taxon>Pseudomonadota</taxon>
        <taxon>Alphaproteobacteria</taxon>
        <taxon>Rhodospirillales</taxon>
        <taxon>Kiloniellaceae</taxon>
        <taxon>Kiloniella</taxon>
    </lineage>
</organism>
<name>A0A0H2MDV7_9PROT</name>
<dbReference type="InterPro" id="IPR013517">
    <property type="entry name" value="FG-GAP"/>
</dbReference>
<comment type="subcellular location">
    <subcellularLocation>
        <location evidence="1">Secreted</location>
    </subcellularLocation>
</comment>
<keyword evidence="4" id="KW-0843">Virulence</keyword>
<feature type="non-terminal residue" evidence="6">
    <location>
        <position position="1"/>
    </location>
</feature>
<feature type="domain" description="Insecticide toxin TcdB middle/N-terminal" evidence="5">
    <location>
        <begin position="654"/>
        <end position="794"/>
    </location>
</feature>
<dbReference type="Gene3D" id="2.40.128.340">
    <property type="match status" value="2"/>
</dbReference>
<dbReference type="GO" id="GO:0005737">
    <property type="term" value="C:cytoplasm"/>
    <property type="evidence" value="ECO:0007669"/>
    <property type="project" value="InterPro"/>
</dbReference>
<sequence length="856" mass="92547">AQTSSTTTVAGSLEGEFAVDDSGAAIYSLPISVPPGIAGNEPRLALSYSSQAGNGPLGVGWGLSGLSAITRCGQRLVPHGKIHGVDFSTEDRFCLDGQRLVAVSGDYGADGTEYRTEIESYAKVISNGTAGTGPASFTVWSKGGLVLEYGVTADSRIEAIKADGTARSEARIWALNKQSDRSNNAITYSYIEDQANGSYRINRIDYGGNTTVGTTATSSVRFVYEDRTDIRTWYQAGAKVTQDKRLANIQTYEAERVVSNYRLTYEYNSTENQSRIIQVQMCDVGGNCLSSISVNWPAINIGFSSLDTGDNLTSSVDWGKGYWSFNGDVNGDGFSDVISVLRTTSYLKVATFRAKGDGKFHDHDTSLDYTYSNNWVENSPLIGDVDGDGLSDVTMASFTTAGIRAITLRSRGDGGFYPLEWDKYLSVSGDWSQGYQPMMADVNGDGLSDLVAVKAASNGLSITALISKGDGSFLNYDSSKNYGEGGNWTNQGSFPKPIIGDVDADGLSDVVLVYDSPFGLSIYNFRSNGDGSFTKGIKLREEGNWLGGGSMNVSDVNGDGLDDVIMVWNSSNSLSVANILSHGDGRFGAYDPKNTYLDLTDWSGDYDVIPADLNGDELVDLVLAKLTSNGWLVSQFLANGKGSFVPMGTVATSGDWSDRDAQFLGDVDGDGMSDLVAVKTRYTGMSISNLKSKSQPKVISSFSTSRGSFMELTYTPLTDKLVYSKGSDAVYPEQDYVSPLSVVQSVERDDGIGGKRKIEYNYAGAKVDLKRGSFLGFKQITSKDIQRGTETITDYRQDWPFVRRTEKSVRQLVDGTPISEQENTWEQVPQTGGSIDVRLKSQTNKQYEINTTTVTP</sequence>
<dbReference type="AlphaFoldDB" id="A0A0H2MDV7"/>
<accession>A0A0H2MDV7</accession>
<dbReference type="PANTHER" id="PTHR44103">
    <property type="entry name" value="PROPROTEIN CONVERTASE P"/>
    <property type="match status" value="1"/>
</dbReference>
<dbReference type="Proteomes" id="UP000035444">
    <property type="component" value="Unassembled WGS sequence"/>
</dbReference>
<dbReference type="SUPFAM" id="SSF69318">
    <property type="entry name" value="Integrin alpha N-terminal domain"/>
    <property type="match status" value="1"/>
</dbReference>
<evidence type="ECO:0000256" key="4">
    <source>
        <dbReference type="ARBA" id="ARBA00023026"/>
    </source>
</evidence>
<dbReference type="STRING" id="1489064.WH96_20765"/>
<dbReference type="InterPro" id="IPR028994">
    <property type="entry name" value="Integrin_alpha_N"/>
</dbReference>
<dbReference type="PATRIC" id="fig|1489064.4.peg.2530"/>
<evidence type="ECO:0000259" key="5">
    <source>
        <dbReference type="Pfam" id="PF12256"/>
    </source>
</evidence>
<dbReference type="GO" id="GO:0005576">
    <property type="term" value="C:extracellular region"/>
    <property type="evidence" value="ECO:0007669"/>
    <property type="project" value="UniProtKB-SubCell"/>
</dbReference>
<dbReference type="InterPro" id="IPR022045">
    <property type="entry name" value="TcdB_toxin_mid/N"/>
</dbReference>
<dbReference type="OrthoDB" id="6057489at2"/>
<dbReference type="PANTHER" id="PTHR44103:SF1">
    <property type="entry name" value="PROPROTEIN CONVERTASE P"/>
    <property type="match status" value="1"/>
</dbReference>
<protein>
    <recommendedName>
        <fullName evidence="5">Insecticide toxin TcdB middle/N-terminal domain-containing protein</fullName>
    </recommendedName>
</protein>
<keyword evidence="2" id="KW-0964">Secreted</keyword>
<keyword evidence="7" id="KW-1185">Reference proteome</keyword>
<evidence type="ECO:0000256" key="1">
    <source>
        <dbReference type="ARBA" id="ARBA00004613"/>
    </source>
</evidence>
<dbReference type="RefSeq" id="WP_047766166.1">
    <property type="nucleotide sequence ID" value="NZ_LAQL01000038.1"/>
</dbReference>
<dbReference type="EMBL" id="LAQL01000038">
    <property type="protein sequence ID" value="KLN58862.1"/>
    <property type="molecule type" value="Genomic_DNA"/>
</dbReference>
<proteinExistence type="predicted"/>
<keyword evidence="3" id="KW-0732">Signal</keyword>
<gene>
    <name evidence="6" type="ORF">WH96_20765</name>
</gene>
<dbReference type="Pfam" id="PF12256">
    <property type="entry name" value="TcdB_toxin_midN"/>
    <property type="match status" value="1"/>
</dbReference>
<evidence type="ECO:0000313" key="6">
    <source>
        <dbReference type="EMBL" id="KLN58862.1"/>
    </source>
</evidence>
<comment type="caution">
    <text evidence="6">The sequence shown here is derived from an EMBL/GenBank/DDBJ whole genome shotgun (WGS) entry which is preliminary data.</text>
</comment>
<dbReference type="InterPro" id="IPR003284">
    <property type="entry name" value="Sal_SpvB"/>
</dbReference>
<evidence type="ECO:0000256" key="3">
    <source>
        <dbReference type="ARBA" id="ARBA00022729"/>
    </source>
</evidence>
<evidence type="ECO:0000313" key="7">
    <source>
        <dbReference type="Proteomes" id="UP000035444"/>
    </source>
</evidence>
<dbReference type="Pfam" id="PF13517">
    <property type="entry name" value="FG-GAP_3"/>
    <property type="match status" value="2"/>
</dbReference>